<feature type="transmembrane region" description="Helical" evidence="1">
    <location>
        <begin position="6"/>
        <end position="26"/>
    </location>
</feature>
<reference evidence="2 3" key="1">
    <citation type="submission" date="2016-10" db="EMBL/GenBank/DDBJ databases">
        <authorList>
            <person name="de Groot N.N."/>
        </authorList>
    </citation>
    <scope>NUCLEOTIDE SEQUENCE [LARGE SCALE GENOMIC DNA]</scope>
    <source>
        <strain evidence="2 3">CGMCC 1.7727</strain>
    </source>
</reference>
<dbReference type="AlphaFoldDB" id="A0A1H9QPV9"/>
<dbReference type="EMBL" id="FOGL01000007">
    <property type="protein sequence ID" value="SER62488.1"/>
    <property type="molecule type" value="Genomic_DNA"/>
</dbReference>
<keyword evidence="1" id="KW-0812">Transmembrane</keyword>
<evidence type="ECO:0000313" key="3">
    <source>
        <dbReference type="Proteomes" id="UP000199687"/>
    </source>
</evidence>
<keyword evidence="1" id="KW-1133">Transmembrane helix</keyword>
<organism evidence="2 3">
    <name type="scientific">Gracilibacillus ureilyticus</name>
    <dbReference type="NCBI Taxonomy" id="531814"/>
    <lineage>
        <taxon>Bacteria</taxon>
        <taxon>Bacillati</taxon>
        <taxon>Bacillota</taxon>
        <taxon>Bacilli</taxon>
        <taxon>Bacillales</taxon>
        <taxon>Bacillaceae</taxon>
        <taxon>Gracilibacillus</taxon>
    </lineage>
</organism>
<dbReference type="Proteomes" id="UP000199687">
    <property type="component" value="Unassembled WGS sequence"/>
</dbReference>
<gene>
    <name evidence="2" type="ORF">SAMN04487944_10755</name>
</gene>
<accession>A0A1H9QPV9</accession>
<evidence type="ECO:0000256" key="1">
    <source>
        <dbReference type="SAM" id="Phobius"/>
    </source>
</evidence>
<proteinExistence type="predicted"/>
<name>A0A1H9QPV9_9BACI</name>
<keyword evidence="1" id="KW-0472">Membrane</keyword>
<keyword evidence="3" id="KW-1185">Reference proteome</keyword>
<sequence>MGAITGIFVWIMMCGSILFFTNLASLEKHPAKTENYLEFYKC</sequence>
<evidence type="ECO:0000313" key="2">
    <source>
        <dbReference type="EMBL" id="SER62488.1"/>
    </source>
</evidence>
<protein>
    <submittedName>
        <fullName evidence="2">Uncharacterized protein</fullName>
    </submittedName>
</protein>